<keyword evidence="3" id="KW-1185">Reference proteome</keyword>
<name>A0A8J2ZM60_9RHOB</name>
<proteinExistence type="predicted"/>
<dbReference type="AlphaFoldDB" id="A0A8J2ZM60"/>
<protein>
    <submittedName>
        <fullName evidence="2">TIGR01244 family protein</fullName>
    </submittedName>
</protein>
<sequence>MQITQLTPAYHVSPQISVEDVPAIAQAGFSMVICNRPDTEVPDSHQSAALEAAVKAAGMEFAYLPMTMETLGEDTITVQSELQAAATGPVLAYCRSGTRSSVLWALGKAGEMPTDEILETTAKAGYQLDQIRPGIESLASQKG</sequence>
<dbReference type="RefSeq" id="WP_188791541.1">
    <property type="nucleotide sequence ID" value="NZ_BMJV01000008.1"/>
</dbReference>
<dbReference type="InterPro" id="IPR029021">
    <property type="entry name" value="Prot-tyrosine_phosphatase-like"/>
</dbReference>
<organism evidence="2 3">
    <name type="scientific">Salipiger pallidus</name>
    <dbReference type="NCBI Taxonomy" id="1775170"/>
    <lineage>
        <taxon>Bacteria</taxon>
        <taxon>Pseudomonadati</taxon>
        <taxon>Pseudomonadota</taxon>
        <taxon>Alphaproteobacteria</taxon>
        <taxon>Rhodobacterales</taxon>
        <taxon>Roseobacteraceae</taxon>
        <taxon>Salipiger</taxon>
    </lineage>
</organism>
<evidence type="ECO:0000259" key="1">
    <source>
        <dbReference type="Pfam" id="PF04273"/>
    </source>
</evidence>
<gene>
    <name evidence="2" type="ORF">GCM10011415_34570</name>
</gene>
<reference evidence="2" key="2">
    <citation type="submission" date="2020-09" db="EMBL/GenBank/DDBJ databases">
        <authorList>
            <person name="Sun Q."/>
            <person name="Zhou Y."/>
        </authorList>
    </citation>
    <scope>NUCLEOTIDE SEQUENCE</scope>
    <source>
        <strain evidence="2">CGMCC 1.15762</strain>
    </source>
</reference>
<dbReference type="Pfam" id="PF04273">
    <property type="entry name" value="BLH_phosphatase"/>
    <property type="match status" value="1"/>
</dbReference>
<dbReference type="InterPro" id="IPR005939">
    <property type="entry name" value="BLH_phosphatase-like"/>
</dbReference>
<dbReference type="GO" id="GO:0016787">
    <property type="term" value="F:hydrolase activity"/>
    <property type="evidence" value="ECO:0007669"/>
    <property type="project" value="InterPro"/>
</dbReference>
<dbReference type="Gene3D" id="3.90.190.10">
    <property type="entry name" value="Protein tyrosine phosphatase superfamily"/>
    <property type="match status" value="1"/>
</dbReference>
<evidence type="ECO:0000313" key="2">
    <source>
        <dbReference type="EMBL" id="GGG82008.1"/>
    </source>
</evidence>
<accession>A0A8J2ZM60</accession>
<dbReference type="Proteomes" id="UP000617145">
    <property type="component" value="Unassembled WGS sequence"/>
</dbReference>
<reference evidence="2" key="1">
    <citation type="journal article" date="2014" name="Int. J. Syst. Evol. Microbiol.">
        <title>Complete genome sequence of Corynebacterium casei LMG S-19264T (=DSM 44701T), isolated from a smear-ripened cheese.</title>
        <authorList>
            <consortium name="US DOE Joint Genome Institute (JGI-PGF)"/>
            <person name="Walter F."/>
            <person name="Albersmeier A."/>
            <person name="Kalinowski J."/>
            <person name="Ruckert C."/>
        </authorList>
    </citation>
    <scope>NUCLEOTIDE SEQUENCE</scope>
    <source>
        <strain evidence="2">CGMCC 1.15762</strain>
    </source>
</reference>
<feature type="domain" description="Beta-lactamase hydrolase-like protein phosphatase-like" evidence="1">
    <location>
        <begin position="5"/>
        <end position="110"/>
    </location>
</feature>
<dbReference type="CDD" id="cd14503">
    <property type="entry name" value="PTP-bact"/>
    <property type="match status" value="1"/>
</dbReference>
<dbReference type="NCBIfam" id="TIGR01244">
    <property type="entry name" value="TIGR01244 family sulfur transferase"/>
    <property type="match status" value="1"/>
</dbReference>
<comment type="caution">
    <text evidence="2">The sequence shown here is derived from an EMBL/GenBank/DDBJ whole genome shotgun (WGS) entry which is preliminary data.</text>
</comment>
<evidence type="ECO:0000313" key="3">
    <source>
        <dbReference type="Proteomes" id="UP000617145"/>
    </source>
</evidence>
<dbReference type="EMBL" id="BMJV01000008">
    <property type="protein sequence ID" value="GGG82008.1"/>
    <property type="molecule type" value="Genomic_DNA"/>
</dbReference>